<evidence type="ECO:0000256" key="1">
    <source>
        <dbReference type="ARBA" id="ARBA00023015"/>
    </source>
</evidence>
<comment type="caution">
    <text evidence="5">The sequence shown here is derived from an EMBL/GenBank/DDBJ whole genome shotgun (WGS) entry which is preliminary data.</text>
</comment>
<dbReference type="PROSITE" id="PS01117">
    <property type="entry name" value="HTH_MARR_1"/>
    <property type="match status" value="1"/>
</dbReference>
<gene>
    <name evidence="5" type="ORF">AACH00_12290</name>
</gene>
<feature type="domain" description="HTH marR-type" evidence="4">
    <location>
        <begin position="20"/>
        <end position="152"/>
    </location>
</feature>
<protein>
    <submittedName>
        <fullName evidence="5">MarR family winged helix-turn-helix transcriptional regulator</fullName>
    </submittedName>
</protein>
<dbReference type="Pfam" id="PF01047">
    <property type="entry name" value="MarR"/>
    <property type="match status" value="1"/>
</dbReference>
<evidence type="ECO:0000259" key="4">
    <source>
        <dbReference type="PROSITE" id="PS50995"/>
    </source>
</evidence>
<keyword evidence="3" id="KW-0804">Transcription</keyword>
<dbReference type="Gene3D" id="1.10.10.10">
    <property type="entry name" value="Winged helix-like DNA-binding domain superfamily/Winged helix DNA-binding domain"/>
    <property type="match status" value="1"/>
</dbReference>
<dbReference type="SMART" id="SM00347">
    <property type="entry name" value="HTH_MARR"/>
    <property type="match status" value="1"/>
</dbReference>
<dbReference type="InterPro" id="IPR023187">
    <property type="entry name" value="Tscrpt_reg_MarR-type_CS"/>
</dbReference>
<dbReference type="SUPFAM" id="SSF46785">
    <property type="entry name" value="Winged helix' DNA-binding domain"/>
    <property type="match status" value="1"/>
</dbReference>
<reference evidence="5 6" key="1">
    <citation type="submission" date="2024-04" db="EMBL/GenBank/DDBJ databases">
        <title>Novel species of the genus Ideonella isolated from streams.</title>
        <authorList>
            <person name="Lu H."/>
        </authorList>
    </citation>
    <scope>NUCLEOTIDE SEQUENCE [LARGE SCALE GENOMIC DNA]</scope>
    <source>
        <strain evidence="5 6">LYT19W</strain>
    </source>
</reference>
<organism evidence="5 6">
    <name type="scientific">Ideonella margarita</name>
    <dbReference type="NCBI Taxonomy" id="2984191"/>
    <lineage>
        <taxon>Bacteria</taxon>
        <taxon>Pseudomonadati</taxon>
        <taxon>Pseudomonadota</taxon>
        <taxon>Betaproteobacteria</taxon>
        <taxon>Burkholderiales</taxon>
        <taxon>Sphaerotilaceae</taxon>
        <taxon>Ideonella</taxon>
    </lineage>
</organism>
<dbReference type="RefSeq" id="WP_341399428.1">
    <property type="nucleotide sequence ID" value="NZ_JBBUTI010000007.1"/>
</dbReference>
<dbReference type="PANTHER" id="PTHR42756">
    <property type="entry name" value="TRANSCRIPTIONAL REGULATOR, MARR"/>
    <property type="match status" value="1"/>
</dbReference>
<proteinExistence type="predicted"/>
<dbReference type="InterPro" id="IPR036390">
    <property type="entry name" value="WH_DNA-bd_sf"/>
</dbReference>
<keyword evidence="1" id="KW-0805">Transcription regulation</keyword>
<dbReference type="PANTHER" id="PTHR42756:SF1">
    <property type="entry name" value="TRANSCRIPTIONAL REPRESSOR OF EMRAB OPERON"/>
    <property type="match status" value="1"/>
</dbReference>
<evidence type="ECO:0000256" key="2">
    <source>
        <dbReference type="ARBA" id="ARBA00023125"/>
    </source>
</evidence>
<evidence type="ECO:0000313" key="6">
    <source>
        <dbReference type="Proteomes" id="UP001379945"/>
    </source>
</evidence>
<dbReference type="EMBL" id="JBBUTI010000007">
    <property type="protein sequence ID" value="MEK8047133.1"/>
    <property type="molecule type" value="Genomic_DNA"/>
</dbReference>
<dbReference type="InterPro" id="IPR036388">
    <property type="entry name" value="WH-like_DNA-bd_sf"/>
</dbReference>
<keyword evidence="2" id="KW-0238">DNA-binding</keyword>
<evidence type="ECO:0000256" key="3">
    <source>
        <dbReference type="ARBA" id="ARBA00023163"/>
    </source>
</evidence>
<accession>A0ABU9C5U0</accession>
<keyword evidence="6" id="KW-1185">Reference proteome</keyword>
<evidence type="ECO:0000313" key="5">
    <source>
        <dbReference type="EMBL" id="MEK8047133.1"/>
    </source>
</evidence>
<dbReference type="InterPro" id="IPR000835">
    <property type="entry name" value="HTH_MarR-typ"/>
</dbReference>
<name>A0ABU9C5U0_9BURK</name>
<dbReference type="PRINTS" id="PR00598">
    <property type="entry name" value="HTHMARR"/>
</dbReference>
<dbReference type="Proteomes" id="UP001379945">
    <property type="component" value="Unassembled WGS sequence"/>
</dbReference>
<dbReference type="PROSITE" id="PS50995">
    <property type="entry name" value="HTH_MARR_2"/>
    <property type="match status" value="1"/>
</dbReference>
<sequence>MPSTPPKSVTFYRPGEYSPEESVGYLMRQVLSSVVNQADARLVDWDLTHAQWLPLFKLRADASHTVASLARTLDTDPGAMTRSLDRLEAKGLVVRERSTTDRRVVHLRLTTEGQRVADQVPPVLAGVLNGHLAGFTKAEWQTLLQLLTRMLANGEAMRASTTPTTNE</sequence>